<dbReference type="SUPFAM" id="SSF51338">
    <property type="entry name" value="Composite domain of metallo-dependent hydrolases"/>
    <property type="match status" value="1"/>
</dbReference>
<dbReference type="InterPro" id="IPR050287">
    <property type="entry name" value="MTA/SAH_deaminase"/>
</dbReference>
<dbReference type="PANTHER" id="PTHR43794:SF11">
    <property type="entry name" value="AMIDOHYDROLASE-RELATED DOMAIN-CONTAINING PROTEIN"/>
    <property type="match status" value="1"/>
</dbReference>
<dbReference type="EMBL" id="SRJD01000002">
    <property type="protein sequence ID" value="TGA99796.1"/>
    <property type="molecule type" value="Genomic_DNA"/>
</dbReference>
<evidence type="ECO:0000313" key="4">
    <source>
        <dbReference type="Proteomes" id="UP000298347"/>
    </source>
</evidence>
<evidence type="ECO:0000313" key="3">
    <source>
        <dbReference type="EMBL" id="TGA99796.1"/>
    </source>
</evidence>
<keyword evidence="4" id="KW-1185">Reference proteome</keyword>
<dbReference type="Gene3D" id="2.30.40.10">
    <property type="entry name" value="Urease, subunit C, domain 1"/>
    <property type="match status" value="1"/>
</dbReference>
<gene>
    <name evidence="3" type="ORF">E4665_02280</name>
</gene>
<dbReference type="SUPFAM" id="SSF51556">
    <property type="entry name" value="Metallo-dependent hydrolases"/>
    <property type="match status" value="1"/>
</dbReference>
<organism evidence="3 4">
    <name type="scientific">Sporolactobacillus shoreae</name>
    <dbReference type="NCBI Taxonomy" id="1465501"/>
    <lineage>
        <taxon>Bacteria</taxon>
        <taxon>Bacillati</taxon>
        <taxon>Bacillota</taxon>
        <taxon>Bacilli</taxon>
        <taxon>Bacillales</taxon>
        <taxon>Sporolactobacillaceae</taxon>
        <taxon>Sporolactobacillus</taxon>
    </lineage>
</organism>
<dbReference type="RefSeq" id="WP_135347192.1">
    <property type="nucleotide sequence ID" value="NZ_SRJD01000002.1"/>
</dbReference>
<dbReference type="AlphaFoldDB" id="A0A4Z0GSB1"/>
<dbReference type="Gene3D" id="3.20.20.140">
    <property type="entry name" value="Metal-dependent hydrolases"/>
    <property type="match status" value="1"/>
</dbReference>
<sequence>MTRRLYKPFLLYTEGTFKENQGIVTDEGEIREVGSFTDLSKKYADSELIDWPEEIVVPGTVNAHNHSFQSLLRGIAVDQPFLEWRDQSLYKYSPYLKAKDVYTGAVFAFGEMMKYGVTTVCDYFYVHNEGIDSDEAIIQAAKDVGIRLVLARTMYDWEGAPSGYVESVADATANVKYLAEKYAADDMTTIVPAPHSLHAASVEMVQAGHKLAQELDTNFHIHVAEEPFEVGQIKKDHHMRPVELLNKIGVMDDHRTVAIHCVWLDDHEKELMGENQAKLVYCPSSNMFLADGVTDIPALQKNKVDIGLGSDGACSNNRISVFEEMRMCAMLQKVNTLNSLAVNYQQVFDMGTVNGGRILQLPIGTIQAGYKADFLAINSKDISMQPITKSYEQILPNIVYSMQPNAIDFVVVNGEVTVQKGKIETIPENKIVTDVQNLMNHLEGKL</sequence>
<dbReference type="PANTHER" id="PTHR43794">
    <property type="entry name" value="AMINOHYDROLASE SSNA-RELATED"/>
    <property type="match status" value="1"/>
</dbReference>
<feature type="domain" description="Amidohydrolase-related" evidence="2">
    <location>
        <begin position="55"/>
        <end position="416"/>
    </location>
</feature>
<reference evidence="3 4" key="1">
    <citation type="journal article" date="2015" name="Int. J. Syst. Evol. Microbiol.">
        <title>Sporolactobacillus shoreae sp. nov. and Sporolactobacillus spathodeae sp. nov., two spore-forming lactic acid bacteria isolated from tree barks in Thailand.</title>
        <authorList>
            <person name="Thamacharoensuk T."/>
            <person name="Kitahara M."/>
            <person name="Ohkuma M."/>
            <person name="Thongchul N."/>
            <person name="Tanasupawat S."/>
        </authorList>
    </citation>
    <scope>NUCLEOTIDE SEQUENCE [LARGE SCALE GENOMIC DNA]</scope>
    <source>
        <strain evidence="3 4">BK92</strain>
    </source>
</reference>
<keyword evidence="1 3" id="KW-0378">Hydrolase</keyword>
<dbReference type="OrthoDB" id="9807210at2"/>
<dbReference type="Pfam" id="PF01979">
    <property type="entry name" value="Amidohydro_1"/>
    <property type="match status" value="1"/>
</dbReference>
<evidence type="ECO:0000259" key="2">
    <source>
        <dbReference type="Pfam" id="PF01979"/>
    </source>
</evidence>
<comment type="caution">
    <text evidence="3">The sequence shown here is derived from an EMBL/GenBank/DDBJ whole genome shotgun (WGS) entry which is preliminary data.</text>
</comment>
<dbReference type="InterPro" id="IPR011059">
    <property type="entry name" value="Metal-dep_hydrolase_composite"/>
</dbReference>
<name>A0A4Z0GSB1_9BACL</name>
<accession>A0A4Z0GSB1</accession>
<dbReference type="InterPro" id="IPR006680">
    <property type="entry name" value="Amidohydro-rel"/>
</dbReference>
<evidence type="ECO:0000256" key="1">
    <source>
        <dbReference type="ARBA" id="ARBA00022801"/>
    </source>
</evidence>
<dbReference type="Proteomes" id="UP000298347">
    <property type="component" value="Unassembled WGS sequence"/>
</dbReference>
<proteinExistence type="predicted"/>
<dbReference type="GO" id="GO:0016810">
    <property type="term" value="F:hydrolase activity, acting on carbon-nitrogen (but not peptide) bonds"/>
    <property type="evidence" value="ECO:0007669"/>
    <property type="project" value="InterPro"/>
</dbReference>
<dbReference type="InterPro" id="IPR032466">
    <property type="entry name" value="Metal_Hydrolase"/>
</dbReference>
<protein>
    <submittedName>
        <fullName evidence="3">Amidohydrolase</fullName>
    </submittedName>
</protein>